<dbReference type="FunFam" id="3.90.550.10:FF:000091">
    <property type="entry name" value="UDP-sugar pyrophosphorylase"/>
    <property type="match status" value="1"/>
</dbReference>
<comment type="cofactor">
    <cofactor evidence="1">
        <name>Mn(2+)</name>
        <dbReference type="ChEBI" id="CHEBI:29035"/>
    </cofactor>
</comment>
<evidence type="ECO:0000313" key="10">
    <source>
        <dbReference type="Proteomes" id="UP001485043"/>
    </source>
</evidence>
<dbReference type="PANTHER" id="PTHR11952">
    <property type="entry name" value="UDP- GLUCOSE PYROPHOSPHORYLASE"/>
    <property type="match status" value="1"/>
</dbReference>
<dbReference type="FunFam" id="2.160.10.30:FF:000001">
    <property type="entry name" value="UDP-sugar pyrophosphorylase"/>
    <property type="match status" value="1"/>
</dbReference>
<dbReference type="InterPro" id="IPR039741">
    <property type="entry name" value="UDP-sugar_pyrophosphorylase"/>
</dbReference>
<dbReference type="InterPro" id="IPR002618">
    <property type="entry name" value="UDPGP_fam"/>
</dbReference>
<comment type="similarity">
    <text evidence="5">Belongs to the USP family.</text>
</comment>
<protein>
    <recommendedName>
        <fullName evidence="6">UTP-monosaccharide-1-phosphate uridylyltransferase</fullName>
        <ecNumber evidence="6">2.7.7.64</ecNumber>
    </recommendedName>
</protein>
<evidence type="ECO:0000256" key="7">
    <source>
        <dbReference type="ARBA" id="ARBA00048259"/>
    </source>
</evidence>
<comment type="caution">
    <text evidence="9">The sequence shown here is derived from an EMBL/GenBank/DDBJ whole genome shotgun (WGS) entry which is preliminary data.</text>
</comment>
<reference evidence="9 10" key="1">
    <citation type="journal article" date="2024" name="Nat. Commun.">
        <title>Phylogenomics reveals the evolutionary origins of lichenization in chlorophyte algae.</title>
        <authorList>
            <person name="Puginier C."/>
            <person name="Libourel C."/>
            <person name="Otte J."/>
            <person name="Skaloud P."/>
            <person name="Haon M."/>
            <person name="Grisel S."/>
            <person name="Petersen M."/>
            <person name="Berrin J.G."/>
            <person name="Delaux P.M."/>
            <person name="Dal Grande F."/>
            <person name="Keller J."/>
        </authorList>
    </citation>
    <scope>NUCLEOTIDE SEQUENCE [LARGE SCALE GENOMIC DNA]</scope>
    <source>
        <strain evidence="9 10">SAG 2523</strain>
    </source>
</reference>
<accession>A0AAW1T781</accession>
<name>A0AAW1T781_9CHLO</name>
<evidence type="ECO:0000256" key="2">
    <source>
        <dbReference type="ARBA" id="ARBA00001946"/>
    </source>
</evidence>
<dbReference type="EMBL" id="JALJOV010000323">
    <property type="protein sequence ID" value="KAK9864699.1"/>
    <property type="molecule type" value="Genomic_DNA"/>
</dbReference>
<dbReference type="CDD" id="cd06424">
    <property type="entry name" value="UGGPase"/>
    <property type="match status" value="1"/>
</dbReference>
<keyword evidence="3" id="KW-0808">Transferase</keyword>
<dbReference type="SUPFAM" id="SSF53448">
    <property type="entry name" value="Nucleotide-diphospho-sugar transferases"/>
    <property type="match status" value="1"/>
</dbReference>
<keyword evidence="10" id="KW-1185">Reference proteome</keyword>
<dbReference type="AlphaFoldDB" id="A0AAW1T781"/>
<feature type="transmembrane region" description="Helical" evidence="8">
    <location>
        <begin position="12"/>
        <end position="33"/>
    </location>
</feature>
<evidence type="ECO:0000256" key="5">
    <source>
        <dbReference type="ARBA" id="ARBA00038047"/>
    </source>
</evidence>
<evidence type="ECO:0000256" key="4">
    <source>
        <dbReference type="ARBA" id="ARBA00022695"/>
    </source>
</evidence>
<keyword evidence="8" id="KW-1133">Transmembrane helix</keyword>
<evidence type="ECO:0000256" key="1">
    <source>
        <dbReference type="ARBA" id="ARBA00001936"/>
    </source>
</evidence>
<dbReference type="Gene3D" id="2.160.10.30">
    <property type="match status" value="1"/>
</dbReference>
<dbReference type="Gene3D" id="3.90.550.10">
    <property type="entry name" value="Spore Coat Polysaccharide Biosynthesis Protein SpsA, Chain A"/>
    <property type="match status" value="1"/>
</dbReference>
<dbReference type="EC" id="2.7.7.64" evidence="6"/>
<evidence type="ECO:0000256" key="3">
    <source>
        <dbReference type="ARBA" id="ARBA00022679"/>
    </source>
</evidence>
<evidence type="ECO:0000256" key="6">
    <source>
        <dbReference type="ARBA" id="ARBA00039080"/>
    </source>
</evidence>
<dbReference type="InterPro" id="IPR029044">
    <property type="entry name" value="Nucleotide-diphossugar_trans"/>
</dbReference>
<keyword evidence="8" id="KW-0812">Transmembrane</keyword>
<comment type="cofactor">
    <cofactor evidence="2">
        <name>Mg(2+)</name>
        <dbReference type="ChEBI" id="CHEBI:18420"/>
    </cofactor>
</comment>
<dbReference type="GO" id="GO:0003977">
    <property type="term" value="F:UDP-N-acetylglucosamine diphosphorylase activity"/>
    <property type="evidence" value="ECO:0007669"/>
    <property type="project" value="TreeGrafter"/>
</dbReference>
<dbReference type="Proteomes" id="UP001485043">
    <property type="component" value="Unassembled WGS sequence"/>
</dbReference>
<comment type="catalytic activity">
    <reaction evidence="7">
        <text>a monosaccharide 1-phosphate + UTP + H(+) = a UDP-monosaccharide + diphosphate</text>
        <dbReference type="Rhea" id="RHEA:13205"/>
        <dbReference type="ChEBI" id="CHEBI:15378"/>
        <dbReference type="ChEBI" id="CHEBI:33019"/>
        <dbReference type="ChEBI" id="CHEBI:46398"/>
        <dbReference type="ChEBI" id="CHEBI:140358"/>
        <dbReference type="ChEBI" id="CHEBI:140359"/>
        <dbReference type="EC" id="2.7.7.64"/>
    </reaction>
</comment>
<gene>
    <name evidence="9" type="ORF">WJX84_003413</name>
</gene>
<dbReference type="GO" id="GO:0051748">
    <property type="term" value="F:UTP-monosaccharide-1-phosphate uridylyltransferase activity"/>
    <property type="evidence" value="ECO:0007669"/>
    <property type="project" value="UniProtKB-EC"/>
</dbReference>
<sequence length="666" mass="72316">MGKPPLNEQSPVAIGVAAGAAVVASSFAAFLAYRELRRRGKPLLINQHSGPDSLQQILKGEHGELVGDLLELDQHHIFDDWPAAGQQENQKAQLLSHLQHLDSNYNGGLKAYITNAKKLLQEAQAGENSFEGFTPEVPEGEKLDYASQAFEDYEQKGVEAAHGAAFVLVAGGLGERLGYSGIKLALPVDSARGTCFLQVYIESILALQHLAQKQKPGCVLPLAIMTSDDTHQRTADLLSEHAHFGAEPSQITLLKQEKVACLLDNGAHLALDPSDPFRLLTKPHGHGDVHSLLHSSGILQRWQDQGVSHVCFFQDTNGLVFRALPAALGVSAAHDFDLNSLAVPRKAKEAIGGIARLTHKDGRSMTINVEYNQLDPLLRATTYPDGDVNDSTGFSPFPGNINQLIIKADSYAQQLQRTGGLIAEFVNPKYADSSRKKFKSPTRLECMMQDYAKELPAKARTGFTVINQVWAAYSPVKNAPEDAKAKVAAGSPSHSATTGELDIYHANCRTLQRLGAQIGDPDQCVFNGLKVDLWPRISWSPLFALTLAQLKSKVAGEGLVISKGASLVIEAEDVCIRNLRVDGALRIRAHPKAQLTINGLSVSNSGWNWRPLSLNKPAAEEEWIRGFKVCRGKAGEELTYNEPGKYLVPKKSSHVSSDEQKVAVTA</sequence>
<dbReference type="GO" id="GO:0006048">
    <property type="term" value="P:UDP-N-acetylglucosamine biosynthetic process"/>
    <property type="evidence" value="ECO:0007669"/>
    <property type="project" value="TreeGrafter"/>
</dbReference>
<keyword evidence="4" id="KW-0548">Nucleotidyltransferase</keyword>
<proteinExistence type="inferred from homology"/>
<dbReference type="Pfam" id="PF01704">
    <property type="entry name" value="UDPGP"/>
    <property type="match status" value="1"/>
</dbReference>
<organism evidence="9 10">
    <name type="scientific">Apatococcus fuscideae</name>
    <dbReference type="NCBI Taxonomy" id="2026836"/>
    <lineage>
        <taxon>Eukaryota</taxon>
        <taxon>Viridiplantae</taxon>
        <taxon>Chlorophyta</taxon>
        <taxon>core chlorophytes</taxon>
        <taxon>Trebouxiophyceae</taxon>
        <taxon>Chlorellales</taxon>
        <taxon>Chlorellaceae</taxon>
        <taxon>Apatococcus</taxon>
    </lineage>
</organism>
<dbReference type="PANTHER" id="PTHR11952:SF9">
    <property type="entry name" value="UDP-SUGAR PYROPHOSPHORYLASE"/>
    <property type="match status" value="1"/>
</dbReference>
<evidence type="ECO:0000256" key="8">
    <source>
        <dbReference type="SAM" id="Phobius"/>
    </source>
</evidence>
<keyword evidence="8" id="KW-0472">Membrane</keyword>
<evidence type="ECO:0000313" key="9">
    <source>
        <dbReference type="EMBL" id="KAK9864699.1"/>
    </source>
</evidence>